<dbReference type="Gene3D" id="1.10.357.10">
    <property type="entry name" value="Tetracycline Repressor, domain 2"/>
    <property type="match status" value="1"/>
</dbReference>
<keyword evidence="2 3" id="KW-0238">DNA-binding</keyword>
<dbReference type="InterPro" id="IPR041490">
    <property type="entry name" value="KstR2_TetR_C"/>
</dbReference>
<dbReference type="PANTHER" id="PTHR43479:SF11">
    <property type="entry name" value="ACREF_ENVCD OPERON REPRESSOR-RELATED"/>
    <property type="match status" value="1"/>
</dbReference>
<dbReference type="InterPro" id="IPR001647">
    <property type="entry name" value="HTH_TetR"/>
</dbReference>
<organism evidence="5 6">
    <name type="scientific">Terrihalobacillus insolitus</name>
    <dbReference type="NCBI Taxonomy" id="2950438"/>
    <lineage>
        <taxon>Bacteria</taxon>
        <taxon>Bacillati</taxon>
        <taxon>Bacillota</taxon>
        <taxon>Bacilli</taxon>
        <taxon>Bacillales</taxon>
        <taxon>Bacillaceae</taxon>
        <taxon>Terrihalobacillus</taxon>
    </lineage>
</organism>
<evidence type="ECO:0000256" key="2">
    <source>
        <dbReference type="ARBA" id="ARBA00023125"/>
    </source>
</evidence>
<keyword evidence="1" id="KW-0678">Repressor</keyword>
<dbReference type="Pfam" id="PF00440">
    <property type="entry name" value="TetR_N"/>
    <property type="match status" value="1"/>
</dbReference>
<name>A0A9X3WUL6_9BACI</name>
<dbReference type="SUPFAM" id="SSF46689">
    <property type="entry name" value="Homeodomain-like"/>
    <property type="match status" value="1"/>
</dbReference>
<feature type="domain" description="HTH tetR-type" evidence="4">
    <location>
        <begin position="2"/>
        <end position="62"/>
    </location>
</feature>
<dbReference type="PANTHER" id="PTHR43479">
    <property type="entry name" value="ACREF/ENVCD OPERON REPRESSOR-RELATED"/>
    <property type="match status" value="1"/>
</dbReference>
<gene>
    <name evidence="5" type="ORF">NC797_15500</name>
</gene>
<dbReference type="SUPFAM" id="SSF48498">
    <property type="entry name" value="Tetracyclin repressor-like, C-terminal domain"/>
    <property type="match status" value="1"/>
</dbReference>
<sequence length="209" mass="24402">MGQLKDTILQTSLELFDKYGYHGVAVNQIVEASGTSKGGFYHHFQSKDELLYVIHDQFITYALEKATYAVQHYESPPKRLEEVVRSFVKVFDIYKPYISVFYQESTYLKPPYDHKIKQKRAAFKQIIFQVVEEGKQSGDFRSELPVEITGMAILGMVNWTYKWYQKDGEKTIEEIADIFANIILHAVLYDTRQNVKRTSNEALFFTKQK</sequence>
<dbReference type="Proteomes" id="UP001145050">
    <property type="component" value="Unassembled WGS sequence"/>
</dbReference>
<dbReference type="RefSeq" id="WP_272437729.1">
    <property type="nucleotide sequence ID" value="NZ_JAMQKB010000024.1"/>
</dbReference>
<dbReference type="EMBL" id="JAMQKB010000024">
    <property type="protein sequence ID" value="MDC3425910.1"/>
    <property type="molecule type" value="Genomic_DNA"/>
</dbReference>
<dbReference type="GO" id="GO:0003677">
    <property type="term" value="F:DNA binding"/>
    <property type="evidence" value="ECO:0007669"/>
    <property type="project" value="UniProtKB-UniRule"/>
</dbReference>
<evidence type="ECO:0000256" key="3">
    <source>
        <dbReference type="PROSITE-ProRule" id="PRU00335"/>
    </source>
</evidence>
<reference evidence="5" key="1">
    <citation type="submission" date="2022-06" db="EMBL/GenBank/DDBJ databases">
        <title>Aquibacillus sp. a new bacterium isolated from soil saline samples.</title>
        <authorList>
            <person name="Galisteo C."/>
            <person name="De La Haba R."/>
            <person name="Sanchez-Porro C."/>
            <person name="Ventosa A."/>
        </authorList>
    </citation>
    <scope>NUCLEOTIDE SEQUENCE</scope>
    <source>
        <strain evidence="5">3ASR75-11</strain>
    </source>
</reference>
<proteinExistence type="predicted"/>
<evidence type="ECO:0000259" key="4">
    <source>
        <dbReference type="PROSITE" id="PS50977"/>
    </source>
</evidence>
<evidence type="ECO:0000313" key="6">
    <source>
        <dbReference type="Proteomes" id="UP001145050"/>
    </source>
</evidence>
<feature type="DNA-binding region" description="H-T-H motif" evidence="3">
    <location>
        <begin position="25"/>
        <end position="44"/>
    </location>
</feature>
<dbReference type="Gene3D" id="1.10.10.60">
    <property type="entry name" value="Homeodomain-like"/>
    <property type="match status" value="1"/>
</dbReference>
<keyword evidence="6" id="KW-1185">Reference proteome</keyword>
<comment type="caution">
    <text evidence="5">The sequence shown here is derived from an EMBL/GenBank/DDBJ whole genome shotgun (WGS) entry which is preliminary data.</text>
</comment>
<dbReference type="InterPro" id="IPR050624">
    <property type="entry name" value="HTH-type_Tx_Regulator"/>
</dbReference>
<dbReference type="InterPro" id="IPR036271">
    <property type="entry name" value="Tet_transcr_reg_TetR-rel_C_sf"/>
</dbReference>
<dbReference type="InterPro" id="IPR009057">
    <property type="entry name" value="Homeodomain-like_sf"/>
</dbReference>
<evidence type="ECO:0000256" key="1">
    <source>
        <dbReference type="ARBA" id="ARBA00022491"/>
    </source>
</evidence>
<dbReference type="PRINTS" id="PR00455">
    <property type="entry name" value="HTHTETR"/>
</dbReference>
<evidence type="ECO:0000313" key="5">
    <source>
        <dbReference type="EMBL" id="MDC3425910.1"/>
    </source>
</evidence>
<dbReference type="Pfam" id="PF17932">
    <property type="entry name" value="TetR_C_24"/>
    <property type="match status" value="1"/>
</dbReference>
<dbReference type="PROSITE" id="PS50977">
    <property type="entry name" value="HTH_TETR_2"/>
    <property type="match status" value="1"/>
</dbReference>
<accession>A0A9X3WUL6</accession>
<protein>
    <submittedName>
        <fullName evidence="5">TetR/AcrR family transcriptional regulator</fullName>
    </submittedName>
</protein>
<dbReference type="AlphaFoldDB" id="A0A9X3WUL6"/>